<dbReference type="EMBL" id="FOGV01000002">
    <property type="protein sequence ID" value="SER52940.1"/>
    <property type="molecule type" value="Genomic_DNA"/>
</dbReference>
<dbReference type="FunFam" id="3.40.50.300:FF:000489">
    <property type="entry name" value="Primosome assembly protein PriA"/>
    <property type="match status" value="1"/>
</dbReference>
<feature type="binding site" evidence="12">
    <location>
        <position position="539"/>
    </location>
    <ligand>
        <name>Zn(2+)</name>
        <dbReference type="ChEBI" id="CHEBI:29105"/>
        <label>2</label>
    </ligand>
</feature>
<evidence type="ECO:0000256" key="10">
    <source>
        <dbReference type="ARBA" id="ARBA00023235"/>
    </source>
</evidence>
<feature type="binding site" evidence="12">
    <location>
        <position position="521"/>
    </location>
    <ligand>
        <name>Zn(2+)</name>
        <dbReference type="ChEBI" id="CHEBI:29105"/>
        <label>2</label>
    </ligand>
</feature>
<dbReference type="STRING" id="1464123.SAMN05444126_10274"/>
<feature type="binding site" evidence="12">
    <location>
        <position position="549"/>
    </location>
    <ligand>
        <name>Zn(2+)</name>
        <dbReference type="ChEBI" id="CHEBI:29105"/>
        <label>1</label>
    </ligand>
</feature>
<dbReference type="PROSITE" id="PS51194">
    <property type="entry name" value="HELICASE_CTER"/>
    <property type="match status" value="1"/>
</dbReference>
<keyword evidence="7 12" id="KW-0862">Zinc</keyword>
<dbReference type="NCBIfam" id="TIGR00595">
    <property type="entry name" value="priA"/>
    <property type="match status" value="1"/>
</dbReference>
<dbReference type="OrthoDB" id="9759544at2"/>
<evidence type="ECO:0000256" key="7">
    <source>
        <dbReference type="ARBA" id="ARBA00022833"/>
    </source>
</evidence>
<sequence>MIARTIVDVPASQTDRVFDYAVPEEFEHLIKPGIRVYVPFGPRKIQGFVLELTDTTDVPAGKLREISRLVDLTPPLTNELMMLADWLKDQTLSYHISALQVMLPAAMRASYRKNVVIAEGAELANYSEAILRVFQQDDGISDWDKWQQKATKEERKEVAAGLRRGDFLVIPVVKSNETEKRQTAVYPSINAKLENLTAKQKLVLDYIHNLGDHPEDHAVARILEATGVTRSIIDALVKKGALEKKTEVIQRDPYEGREFHDQKPAALMQEQTEALQPVDEAVRSGRAETFLLRGVTGSGKTEIYLQAIESVLQKGEEAIVLVPEISLTPQMVTRFKGRFGSRVAVLHSALSKGEKYDEWQRIRNKEVDVAVGARSAVFAPFENLGIIIIDEEHEASYKQEDAPRYHAREVAIQRGKHYSCPVVLGSATPSLESFARAKKGVYRLLTMEKRVNDVKMPDVSVIDMREELRSGNRSMFSETMIAAIQTRIEKNEQAVLFLNRRGYSTFIMCRDCGYVAECPHCDISLTYHSSQRKLQCHYCGYSHTIPTLCPECESESIRFFGTGTQKAEEALREVFPDIRVIRMDVDTTSRKGSHEKLLEAFGNKEADVLLGTQMIAKGLDFPDITLVGILAADSMLHLPDFRASERTFQLLTQVSGRAGRHKRPGEVLVQTYTPEHFSIQHVKEHDFLSFFDDEMRVRKAGGYPPYFFLTLVHVSAEDLEYTVQVTDRIARFLREHLSGQTLVYGPVASQIPRIKDRYRYQCMIKYKVEPKLTETLQTMMKTFEGELNRSDLAIVIDTNPNMML</sequence>
<dbReference type="RefSeq" id="WP_093071750.1">
    <property type="nucleotide sequence ID" value="NZ_FOGV01000002.1"/>
</dbReference>
<dbReference type="Pfam" id="PF18074">
    <property type="entry name" value="PriA_C"/>
    <property type="match status" value="1"/>
</dbReference>
<comment type="caution">
    <text evidence="15">The sequence shown here is derived from an EMBL/GenBank/DDBJ whole genome shotgun (WGS) entry which is preliminary data.</text>
</comment>
<keyword evidence="3 12" id="KW-0479">Metal-binding</keyword>
<keyword evidence="10 12" id="KW-0413">Isomerase</keyword>
<feature type="domain" description="Helicase C-terminal" evidence="14">
    <location>
        <begin position="544"/>
        <end position="698"/>
    </location>
</feature>
<dbReference type="InterPro" id="IPR040498">
    <property type="entry name" value="PriA_CRR"/>
</dbReference>
<dbReference type="Pfam" id="PF00270">
    <property type="entry name" value="DEAD"/>
    <property type="match status" value="1"/>
</dbReference>
<evidence type="ECO:0000256" key="6">
    <source>
        <dbReference type="ARBA" id="ARBA00022806"/>
    </source>
</evidence>
<evidence type="ECO:0000256" key="11">
    <source>
        <dbReference type="ARBA" id="ARBA00048988"/>
    </source>
</evidence>
<dbReference type="SMART" id="SM00490">
    <property type="entry name" value="HELICc"/>
    <property type="match status" value="1"/>
</dbReference>
<evidence type="ECO:0000259" key="13">
    <source>
        <dbReference type="PROSITE" id="PS51192"/>
    </source>
</evidence>
<feature type="binding site" evidence="12">
    <location>
        <position position="552"/>
    </location>
    <ligand>
        <name>Zn(2+)</name>
        <dbReference type="ChEBI" id="CHEBI:29105"/>
        <label>1</label>
    </ligand>
</feature>
<name>A0A1H9PXS1_9BACI</name>
<evidence type="ECO:0000313" key="16">
    <source>
        <dbReference type="Proteomes" id="UP000199318"/>
    </source>
</evidence>
<comment type="function">
    <text evidence="12">Initiates the restart of stalled replication forks, which reloads the replicative helicase on sites other than the origin of replication. Recognizes and binds to abandoned replication forks and remodels them to uncover a helicase loading site. Promotes assembly of the primosome at these replication forks.</text>
</comment>
<proteinExistence type="inferred from homology"/>
<dbReference type="InterPro" id="IPR005259">
    <property type="entry name" value="PriA"/>
</dbReference>
<keyword evidence="16" id="KW-1185">Reference proteome</keyword>
<feature type="binding site" evidence="12">
    <location>
        <position position="518"/>
    </location>
    <ligand>
        <name>Zn(2+)</name>
        <dbReference type="ChEBI" id="CHEBI:29105"/>
        <label>2</label>
    </ligand>
</feature>
<dbReference type="GO" id="GO:0008270">
    <property type="term" value="F:zinc ion binding"/>
    <property type="evidence" value="ECO:0007669"/>
    <property type="project" value="UniProtKB-UniRule"/>
</dbReference>
<feature type="binding site" evidence="12">
    <location>
        <position position="536"/>
    </location>
    <ligand>
        <name>Zn(2+)</name>
        <dbReference type="ChEBI" id="CHEBI:29105"/>
        <label>2</label>
    </ligand>
</feature>
<dbReference type="InterPro" id="IPR041222">
    <property type="entry name" value="PriA_3primeBD"/>
</dbReference>
<evidence type="ECO:0000313" key="15">
    <source>
        <dbReference type="EMBL" id="SER52940.1"/>
    </source>
</evidence>
<dbReference type="GO" id="GO:0006269">
    <property type="term" value="P:DNA replication, synthesis of primer"/>
    <property type="evidence" value="ECO:0007669"/>
    <property type="project" value="UniProtKB-KW"/>
</dbReference>
<dbReference type="GO" id="GO:0005524">
    <property type="term" value="F:ATP binding"/>
    <property type="evidence" value="ECO:0007669"/>
    <property type="project" value="UniProtKB-UniRule"/>
</dbReference>
<keyword evidence="9 12" id="KW-0238">DNA-binding</keyword>
<feature type="binding site" evidence="12">
    <location>
        <position position="512"/>
    </location>
    <ligand>
        <name>Zn(2+)</name>
        <dbReference type="ChEBI" id="CHEBI:29105"/>
        <label>1</label>
    </ligand>
</feature>
<dbReference type="InterPro" id="IPR011545">
    <property type="entry name" value="DEAD/DEAH_box_helicase_dom"/>
</dbReference>
<dbReference type="InterPro" id="IPR027417">
    <property type="entry name" value="P-loop_NTPase"/>
</dbReference>
<evidence type="ECO:0000256" key="5">
    <source>
        <dbReference type="ARBA" id="ARBA00022801"/>
    </source>
</evidence>
<dbReference type="Pfam" id="PF00271">
    <property type="entry name" value="Helicase_C"/>
    <property type="match status" value="1"/>
</dbReference>
<evidence type="ECO:0000256" key="4">
    <source>
        <dbReference type="ARBA" id="ARBA00022741"/>
    </source>
</evidence>
<dbReference type="Gene3D" id="3.40.1440.60">
    <property type="entry name" value="PriA, 3(prime) DNA-binding domain"/>
    <property type="match status" value="1"/>
</dbReference>
<keyword evidence="6 12" id="KW-0347">Helicase</keyword>
<dbReference type="HAMAP" id="MF_00983">
    <property type="entry name" value="PriA"/>
    <property type="match status" value="1"/>
</dbReference>
<dbReference type="GO" id="GO:0006302">
    <property type="term" value="P:double-strand break repair"/>
    <property type="evidence" value="ECO:0007669"/>
    <property type="project" value="InterPro"/>
</dbReference>
<keyword evidence="4 12" id="KW-0547">Nucleotide-binding</keyword>
<comment type="similarity">
    <text evidence="12">Belongs to the helicase family. PriA subfamily.</text>
</comment>
<feature type="domain" description="Helicase ATP-binding" evidence="13">
    <location>
        <begin position="281"/>
        <end position="447"/>
    </location>
</feature>
<dbReference type="NCBIfam" id="NF004066">
    <property type="entry name" value="PRK05580.1-3"/>
    <property type="match status" value="1"/>
</dbReference>
<dbReference type="PANTHER" id="PTHR30580:SF0">
    <property type="entry name" value="PRIMOSOMAL PROTEIN N"/>
    <property type="match status" value="1"/>
</dbReference>
<reference evidence="16" key="1">
    <citation type="submission" date="2016-10" db="EMBL/GenBank/DDBJ databases">
        <authorList>
            <person name="de Groot N.N."/>
        </authorList>
    </citation>
    <scope>NUCLEOTIDE SEQUENCE [LARGE SCALE GENOMIC DNA]</scope>
    <source>
        <strain evidence="16">10nlg</strain>
    </source>
</reference>
<feature type="binding site" evidence="12">
    <location>
        <position position="509"/>
    </location>
    <ligand>
        <name>Zn(2+)</name>
        <dbReference type="ChEBI" id="CHEBI:29105"/>
        <label>1</label>
    </ligand>
</feature>
<gene>
    <name evidence="12" type="primary">priA</name>
    <name evidence="15" type="ORF">SAMN05444126_10274</name>
</gene>
<dbReference type="InterPro" id="IPR042115">
    <property type="entry name" value="PriA_3primeBD_sf"/>
</dbReference>
<dbReference type="Pfam" id="PF18319">
    <property type="entry name" value="Zn_ribbon_PriA"/>
    <property type="match status" value="1"/>
</dbReference>
<dbReference type="Proteomes" id="UP000199318">
    <property type="component" value="Unassembled WGS sequence"/>
</dbReference>
<dbReference type="GO" id="GO:0006270">
    <property type="term" value="P:DNA replication initiation"/>
    <property type="evidence" value="ECO:0007669"/>
    <property type="project" value="TreeGrafter"/>
</dbReference>
<evidence type="ECO:0000256" key="8">
    <source>
        <dbReference type="ARBA" id="ARBA00022840"/>
    </source>
</evidence>
<dbReference type="PROSITE" id="PS51192">
    <property type="entry name" value="HELICASE_ATP_BIND_1"/>
    <property type="match status" value="1"/>
</dbReference>
<dbReference type="CDD" id="cd17929">
    <property type="entry name" value="DEXHc_priA"/>
    <property type="match status" value="1"/>
</dbReference>
<evidence type="ECO:0000256" key="2">
    <source>
        <dbReference type="ARBA" id="ARBA00022705"/>
    </source>
</evidence>
<dbReference type="InterPro" id="IPR041236">
    <property type="entry name" value="PriA_C"/>
</dbReference>
<dbReference type="Pfam" id="PF17764">
    <property type="entry name" value="PriA_3primeBD"/>
    <property type="match status" value="1"/>
</dbReference>
<keyword evidence="2 12" id="KW-0235">DNA replication</keyword>
<evidence type="ECO:0000256" key="12">
    <source>
        <dbReference type="HAMAP-Rule" id="MF_00983"/>
    </source>
</evidence>
<dbReference type="Gene3D" id="3.40.50.300">
    <property type="entry name" value="P-loop containing nucleotide triphosphate hydrolases"/>
    <property type="match status" value="2"/>
</dbReference>
<dbReference type="GO" id="GO:0043138">
    <property type="term" value="F:3'-5' DNA helicase activity"/>
    <property type="evidence" value="ECO:0007669"/>
    <property type="project" value="UniProtKB-EC"/>
</dbReference>
<comment type="cofactor">
    <cofactor evidence="12">
        <name>Zn(2+)</name>
        <dbReference type="ChEBI" id="CHEBI:29105"/>
    </cofactor>
    <text evidence="12">Binds 2 zinc ions per subunit.</text>
</comment>
<organism evidence="15 16">
    <name type="scientific">Salisediminibacterium halotolerans</name>
    <dbReference type="NCBI Taxonomy" id="517425"/>
    <lineage>
        <taxon>Bacteria</taxon>
        <taxon>Bacillati</taxon>
        <taxon>Bacillota</taxon>
        <taxon>Bacilli</taxon>
        <taxon>Bacillales</taxon>
        <taxon>Bacillaceae</taxon>
        <taxon>Salisediminibacterium</taxon>
    </lineage>
</organism>
<comment type="subunit">
    <text evidence="12">Component of the replication restart primosome.</text>
</comment>
<evidence type="ECO:0000256" key="9">
    <source>
        <dbReference type="ARBA" id="ARBA00023125"/>
    </source>
</evidence>
<dbReference type="PANTHER" id="PTHR30580">
    <property type="entry name" value="PRIMOSOMAL PROTEIN N"/>
    <property type="match status" value="1"/>
</dbReference>
<dbReference type="GO" id="GO:0003677">
    <property type="term" value="F:DNA binding"/>
    <property type="evidence" value="ECO:0007669"/>
    <property type="project" value="UniProtKB-UniRule"/>
</dbReference>
<evidence type="ECO:0000256" key="3">
    <source>
        <dbReference type="ARBA" id="ARBA00022723"/>
    </source>
</evidence>
<dbReference type="GO" id="GO:0006310">
    <property type="term" value="P:DNA recombination"/>
    <property type="evidence" value="ECO:0007669"/>
    <property type="project" value="InterPro"/>
</dbReference>
<dbReference type="InterPro" id="IPR014001">
    <property type="entry name" value="Helicase_ATP-bd"/>
</dbReference>
<comment type="catalytic activity">
    <reaction evidence="11 12">
        <text>ATP + H2O = ADP + phosphate + H(+)</text>
        <dbReference type="Rhea" id="RHEA:13065"/>
        <dbReference type="ChEBI" id="CHEBI:15377"/>
        <dbReference type="ChEBI" id="CHEBI:15378"/>
        <dbReference type="ChEBI" id="CHEBI:30616"/>
        <dbReference type="ChEBI" id="CHEBI:43474"/>
        <dbReference type="ChEBI" id="CHEBI:456216"/>
        <dbReference type="EC" id="5.6.2.4"/>
    </reaction>
</comment>
<evidence type="ECO:0000259" key="14">
    <source>
        <dbReference type="PROSITE" id="PS51194"/>
    </source>
</evidence>
<keyword evidence="5 12" id="KW-0378">Hydrolase</keyword>
<dbReference type="GO" id="GO:0016887">
    <property type="term" value="F:ATP hydrolysis activity"/>
    <property type="evidence" value="ECO:0007669"/>
    <property type="project" value="RHEA"/>
</dbReference>
<dbReference type="FunFam" id="3.40.1440.60:FF:000001">
    <property type="entry name" value="Primosomal protein N"/>
    <property type="match status" value="1"/>
</dbReference>
<dbReference type="CDD" id="cd18804">
    <property type="entry name" value="SF2_C_priA"/>
    <property type="match status" value="1"/>
</dbReference>
<protein>
    <recommendedName>
        <fullName evidence="12">Replication restart protein PriA</fullName>
    </recommendedName>
    <alternativeName>
        <fullName evidence="12">ATP-dependent DNA helicase PriA</fullName>
        <ecNumber evidence="12">5.6.2.4</ecNumber>
    </alternativeName>
    <alternativeName>
        <fullName evidence="12">DNA 3'-5' helicase PriA</fullName>
    </alternativeName>
</protein>
<evidence type="ECO:0000256" key="1">
    <source>
        <dbReference type="ARBA" id="ARBA00022515"/>
    </source>
</evidence>
<accession>A0A1H9PXS1</accession>
<comment type="catalytic activity">
    <reaction evidence="12">
        <text>Couples ATP hydrolysis with the unwinding of duplex DNA by translocating in the 3'-5' direction.</text>
        <dbReference type="EC" id="5.6.2.4"/>
    </reaction>
</comment>
<dbReference type="EC" id="5.6.2.4" evidence="12"/>
<dbReference type="AlphaFoldDB" id="A0A1H9PXS1"/>
<keyword evidence="8 12" id="KW-0067">ATP-binding</keyword>
<dbReference type="GO" id="GO:1990077">
    <property type="term" value="C:primosome complex"/>
    <property type="evidence" value="ECO:0007669"/>
    <property type="project" value="UniProtKB-UniRule"/>
</dbReference>
<keyword evidence="1 12" id="KW-0639">Primosome</keyword>
<dbReference type="SMART" id="SM00487">
    <property type="entry name" value="DEXDc"/>
    <property type="match status" value="1"/>
</dbReference>
<dbReference type="SUPFAM" id="SSF52540">
    <property type="entry name" value="P-loop containing nucleoside triphosphate hydrolases"/>
    <property type="match status" value="2"/>
</dbReference>
<dbReference type="InterPro" id="IPR001650">
    <property type="entry name" value="Helicase_C-like"/>
</dbReference>